<evidence type="ECO:0000313" key="3">
    <source>
        <dbReference type="EMBL" id="CAG7732792.1"/>
    </source>
</evidence>
<protein>
    <recommendedName>
        <fullName evidence="2">DUF4806 domain-containing protein</fullName>
    </recommendedName>
</protein>
<evidence type="ECO:0000259" key="2">
    <source>
        <dbReference type="Pfam" id="PF16064"/>
    </source>
</evidence>
<dbReference type="InterPro" id="IPR032071">
    <property type="entry name" value="DUF4806"/>
</dbReference>
<feature type="region of interest" description="Disordered" evidence="1">
    <location>
        <begin position="18"/>
        <end position="41"/>
    </location>
</feature>
<evidence type="ECO:0000313" key="4">
    <source>
        <dbReference type="Proteomes" id="UP000708208"/>
    </source>
</evidence>
<proteinExistence type="predicted"/>
<dbReference type="AlphaFoldDB" id="A0A8J2K5T8"/>
<accession>A0A8J2K5T8</accession>
<name>A0A8J2K5T8_9HEXA</name>
<evidence type="ECO:0000256" key="1">
    <source>
        <dbReference type="SAM" id="MobiDB-lite"/>
    </source>
</evidence>
<comment type="caution">
    <text evidence="3">The sequence shown here is derived from an EMBL/GenBank/DDBJ whole genome shotgun (WGS) entry which is preliminary data.</text>
</comment>
<feature type="compositionally biased region" description="Polar residues" evidence="1">
    <location>
        <begin position="18"/>
        <end position="34"/>
    </location>
</feature>
<dbReference type="Proteomes" id="UP000708208">
    <property type="component" value="Unassembled WGS sequence"/>
</dbReference>
<dbReference type="OrthoDB" id="6780942at2759"/>
<gene>
    <name evidence="3" type="ORF">AFUS01_LOCUS21280</name>
</gene>
<feature type="domain" description="DUF4806" evidence="2">
    <location>
        <begin position="116"/>
        <end position="200"/>
    </location>
</feature>
<sequence length="240" mass="26267">MQVNFQAPQNACSLPAVSSSNQNYPATSKVATSKSTRKEIPSAPQISDDLIDSAFHGIPSIEIQQCYPASCSVLFRSVLSKLSRIEHKLDEVSKSVATLKLSPTQCLTRPDNCPDIPMKNIAELEHLNLYLEVDDNLNYMAQDIAKTGGDNDTEATDRVLGKMFASSLAVQLNWKGILKKNSPAKTGLCKYAAVVKLILDSVRIIVPSATDKAIQTRTKHWLKHSKSRLSPSVNVDNADD</sequence>
<dbReference type="EMBL" id="CAJVCH010237532">
    <property type="protein sequence ID" value="CAG7732792.1"/>
    <property type="molecule type" value="Genomic_DNA"/>
</dbReference>
<keyword evidence="4" id="KW-1185">Reference proteome</keyword>
<organism evidence="3 4">
    <name type="scientific">Allacma fusca</name>
    <dbReference type="NCBI Taxonomy" id="39272"/>
    <lineage>
        <taxon>Eukaryota</taxon>
        <taxon>Metazoa</taxon>
        <taxon>Ecdysozoa</taxon>
        <taxon>Arthropoda</taxon>
        <taxon>Hexapoda</taxon>
        <taxon>Collembola</taxon>
        <taxon>Symphypleona</taxon>
        <taxon>Sminthuridae</taxon>
        <taxon>Allacma</taxon>
    </lineage>
</organism>
<dbReference type="Pfam" id="PF16064">
    <property type="entry name" value="DUF4806"/>
    <property type="match status" value="1"/>
</dbReference>
<reference evidence="3" key="1">
    <citation type="submission" date="2021-06" db="EMBL/GenBank/DDBJ databases">
        <authorList>
            <person name="Hodson N. C."/>
            <person name="Mongue J. A."/>
            <person name="Jaron S. K."/>
        </authorList>
    </citation>
    <scope>NUCLEOTIDE SEQUENCE</scope>
</reference>